<dbReference type="PANTHER" id="PTHR30055:SF207">
    <property type="entry name" value="HTH-TYPE TRANSCRIPTIONAL REPRESSOR FATR"/>
    <property type="match status" value="1"/>
</dbReference>
<evidence type="ECO:0000313" key="7">
    <source>
        <dbReference type="Proteomes" id="UP000242231"/>
    </source>
</evidence>
<dbReference type="InterPro" id="IPR023772">
    <property type="entry name" value="DNA-bd_HTH_TetR-type_CS"/>
</dbReference>
<dbReference type="OrthoDB" id="63332at2"/>
<organism evidence="6 7">
    <name type="scientific">Oceanisphaera arctica</name>
    <dbReference type="NCBI Taxonomy" id="641510"/>
    <lineage>
        <taxon>Bacteria</taxon>
        <taxon>Pseudomonadati</taxon>
        <taxon>Pseudomonadota</taxon>
        <taxon>Gammaproteobacteria</taxon>
        <taxon>Aeromonadales</taxon>
        <taxon>Aeromonadaceae</taxon>
        <taxon>Oceanisphaera</taxon>
    </lineage>
</organism>
<dbReference type="GO" id="GO:0003700">
    <property type="term" value="F:DNA-binding transcription factor activity"/>
    <property type="evidence" value="ECO:0007669"/>
    <property type="project" value="TreeGrafter"/>
</dbReference>
<evidence type="ECO:0000256" key="3">
    <source>
        <dbReference type="ARBA" id="ARBA00023163"/>
    </source>
</evidence>
<dbReference type="InterPro" id="IPR050109">
    <property type="entry name" value="HTH-type_TetR-like_transc_reg"/>
</dbReference>
<proteinExistence type="predicted"/>
<dbReference type="GO" id="GO:0000976">
    <property type="term" value="F:transcription cis-regulatory region binding"/>
    <property type="evidence" value="ECO:0007669"/>
    <property type="project" value="TreeGrafter"/>
</dbReference>
<dbReference type="AlphaFoldDB" id="A0A2P5TM23"/>
<dbReference type="InterPro" id="IPR036271">
    <property type="entry name" value="Tet_transcr_reg_TetR-rel_C_sf"/>
</dbReference>
<evidence type="ECO:0000256" key="1">
    <source>
        <dbReference type="ARBA" id="ARBA00023015"/>
    </source>
</evidence>
<reference evidence="7" key="1">
    <citation type="submission" date="2016-11" db="EMBL/GenBank/DDBJ databases">
        <authorList>
            <person name="Sisinthy S."/>
            <person name="Ara S."/>
            <person name="Gundlapally S.R."/>
        </authorList>
    </citation>
    <scope>NUCLEOTIDE SEQUENCE [LARGE SCALE GENOMIC DNA]</scope>
    <source>
        <strain evidence="7">V1-41</strain>
    </source>
</reference>
<gene>
    <name evidence="6" type="ORF">UN63_09195</name>
</gene>
<dbReference type="PRINTS" id="PR00455">
    <property type="entry name" value="HTHTETR"/>
</dbReference>
<accession>A0A2P5TM23</accession>
<dbReference type="InterPro" id="IPR054422">
    <property type="entry name" value="TetR-like_HI_0893_C"/>
</dbReference>
<dbReference type="Proteomes" id="UP000242231">
    <property type="component" value="Unassembled WGS sequence"/>
</dbReference>
<keyword evidence="3" id="KW-0804">Transcription</keyword>
<dbReference type="SUPFAM" id="SSF48498">
    <property type="entry name" value="Tetracyclin repressor-like, C-terminal domain"/>
    <property type="match status" value="1"/>
</dbReference>
<evidence type="ECO:0000313" key="6">
    <source>
        <dbReference type="EMBL" id="PPL16390.1"/>
    </source>
</evidence>
<dbReference type="RefSeq" id="WP_104486473.1">
    <property type="nucleotide sequence ID" value="NZ_BMYB01000007.1"/>
</dbReference>
<dbReference type="InterPro" id="IPR009057">
    <property type="entry name" value="Homeodomain-like_sf"/>
</dbReference>
<dbReference type="Gene3D" id="1.10.357.10">
    <property type="entry name" value="Tetracycline Repressor, domain 2"/>
    <property type="match status" value="1"/>
</dbReference>
<protein>
    <submittedName>
        <fullName evidence="6">TetR family transcriptional regulator</fullName>
    </submittedName>
</protein>
<evidence type="ECO:0000259" key="5">
    <source>
        <dbReference type="PROSITE" id="PS50977"/>
    </source>
</evidence>
<keyword evidence="7" id="KW-1185">Reference proteome</keyword>
<keyword evidence="2 4" id="KW-0238">DNA-binding</keyword>
<sequence length="188" mass="21956">MPDKRERILAAAETLIAHGGFHGISMQLVAKHANVATGTIYRYFADKETLLRCVHEERLIEVSAAILQNVNTKEPSYEQFQKLWLNTMHYLQANPDSLCYRVQYEASPLFDREEERQRDERYFKPVFEFFEHGREAGLFRDMPAELLGFLALENLMLLSQKCTKGCIELDEHLYQQLLDASWNAILKR</sequence>
<dbReference type="Pfam" id="PF00440">
    <property type="entry name" value="TetR_N"/>
    <property type="match status" value="1"/>
</dbReference>
<feature type="domain" description="HTH tetR-type" evidence="5">
    <location>
        <begin position="2"/>
        <end position="62"/>
    </location>
</feature>
<dbReference type="EMBL" id="MPZM01000016">
    <property type="protein sequence ID" value="PPL16390.1"/>
    <property type="molecule type" value="Genomic_DNA"/>
</dbReference>
<dbReference type="Pfam" id="PF22604">
    <property type="entry name" value="TetR_HI_0893_C"/>
    <property type="match status" value="1"/>
</dbReference>
<evidence type="ECO:0000256" key="2">
    <source>
        <dbReference type="ARBA" id="ARBA00023125"/>
    </source>
</evidence>
<dbReference type="PANTHER" id="PTHR30055">
    <property type="entry name" value="HTH-TYPE TRANSCRIPTIONAL REGULATOR RUTR"/>
    <property type="match status" value="1"/>
</dbReference>
<keyword evidence="1" id="KW-0805">Transcription regulation</keyword>
<dbReference type="FunFam" id="1.10.10.60:FF:000141">
    <property type="entry name" value="TetR family transcriptional regulator"/>
    <property type="match status" value="1"/>
</dbReference>
<feature type="DNA-binding region" description="H-T-H motif" evidence="4">
    <location>
        <begin position="25"/>
        <end position="44"/>
    </location>
</feature>
<comment type="caution">
    <text evidence="6">The sequence shown here is derived from an EMBL/GenBank/DDBJ whole genome shotgun (WGS) entry which is preliminary data.</text>
</comment>
<name>A0A2P5TM23_9GAMM</name>
<dbReference type="PROSITE" id="PS50977">
    <property type="entry name" value="HTH_TETR_2"/>
    <property type="match status" value="1"/>
</dbReference>
<evidence type="ECO:0000256" key="4">
    <source>
        <dbReference type="PROSITE-ProRule" id="PRU00335"/>
    </source>
</evidence>
<dbReference type="SUPFAM" id="SSF46689">
    <property type="entry name" value="Homeodomain-like"/>
    <property type="match status" value="1"/>
</dbReference>
<dbReference type="InterPro" id="IPR001647">
    <property type="entry name" value="HTH_TetR"/>
</dbReference>
<dbReference type="PROSITE" id="PS01081">
    <property type="entry name" value="HTH_TETR_1"/>
    <property type="match status" value="1"/>
</dbReference>